<sequence>MIILVRVRDVKGRCRIPGYDKNWFEARSVEYGVQNKRPGNSSSTDASRGLADLQALQITKVVDQSTSDLMFQGMKGEAIASVEIQMVETAKNGAANYPFLMLRFEDTFVVDWKLNLSSTATTETVSFEYEKVAIEYHRTSDGLTYERVGNKGWDASLEGSNNQLGAPWDYTFKQRGDK</sequence>
<dbReference type="RefSeq" id="WP_146595141.1">
    <property type="nucleotide sequence ID" value="NZ_SJPT01000004.1"/>
</dbReference>
<dbReference type="Gene3D" id="2.30.110.20">
    <property type="entry name" value="Hcp1-like"/>
    <property type="match status" value="1"/>
</dbReference>
<dbReference type="InterPro" id="IPR008514">
    <property type="entry name" value="T6SS_Hcp"/>
</dbReference>
<evidence type="ECO:0000313" key="1">
    <source>
        <dbReference type="EMBL" id="TWU23434.1"/>
    </source>
</evidence>
<accession>A0A5C6CJ12</accession>
<dbReference type="AlphaFoldDB" id="A0A5C6CJ12"/>
<dbReference type="SUPFAM" id="SSF141452">
    <property type="entry name" value="Hcp1-like"/>
    <property type="match status" value="1"/>
</dbReference>
<comment type="caution">
    <text evidence="1">The sequence shown here is derived from an EMBL/GenBank/DDBJ whole genome shotgun (WGS) entry which is preliminary data.</text>
</comment>
<dbReference type="OrthoDB" id="282071at2"/>
<reference evidence="1 2" key="1">
    <citation type="submission" date="2019-02" db="EMBL/GenBank/DDBJ databases">
        <title>Deep-cultivation of Planctomycetes and their phenomic and genomic characterization uncovers novel biology.</title>
        <authorList>
            <person name="Wiegand S."/>
            <person name="Jogler M."/>
            <person name="Boedeker C."/>
            <person name="Pinto D."/>
            <person name="Vollmers J."/>
            <person name="Rivas-Marin E."/>
            <person name="Kohn T."/>
            <person name="Peeters S.H."/>
            <person name="Heuer A."/>
            <person name="Rast P."/>
            <person name="Oberbeckmann S."/>
            <person name="Bunk B."/>
            <person name="Jeske O."/>
            <person name="Meyerdierks A."/>
            <person name="Storesund J.E."/>
            <person name="Kallscheuer N."/>
            <person name="Luecker S."/>
            <person name="Lage O.M."/>
            <person name="Pohl T."/>
            <person name="Merkel B.J."/>
            <person name="Hornburger P."/>
            <person name="Mueller R.-W."/>
            <person name="Bruemmer F."/>
            <person name="Labrenz M."/>
            <person name="Spormann A.M."/>
            <person name="Op Den Camp H."/>
            <person name="Overmann J."/>
            <person name="Amann R."/>
            <person name="Jetten M.S.M."/>
            <person name="Mascher T."/>
            <person name="Medema M.H."/>
            <person name="Devos D.P."/>
            <person name="Kaster A.-K."/>
            <person name="Ovreas L."/>
            <person name="Rohde M."/>
            <person name="Galperin M.Y."/>
            <person name="Jogler C."/>
        </authorList>
    </citation>
    <scope>NUCLEOTIDE SEQUENCE [LARGE SCALE GENOMIC DNA]</scope>
    <source>
        <strain evidence="1 2">Pla52o</strain>
    </source>
</reference>
<keyword evidence="2" id="KW-1185">Reference proteome</keyword>
<protein>
    <recommendedName>
        <fullName evidence="3">Major exported protein</fullName>
    </recommendedName>
</protein>
<dbReference type="EMBL" id="SJPT01000004">
    <property type="protein sequence ID" value="TWU23434.1"/>
    <property type="molecule type" value="Genomic_DNA"/>
</dbReference>
<evidence type="ECO:0000313" key="2">
    <source>
        <dbReference type="Proteomes" id="UP000316304"/>
    </source>
</evidence>
<dbReference type="Pfam" id="PF05638">
    <property type="entry name" value="T6SS_HCP"/>
    <property type="match status" value="1"/>
</dbReference>
<dbReference type="Proteomes" id="UP000316304">
    <property type="component" value="Unassembled WGS sequence"/>
</dbReference>
<evidence type="ECO:0008006" key="3">
    <source>
        <dbReference type="Google" id="ProtNLM"/>
    </source>
</evidence>
<name>A0A5C6CJ12_9BACT</name>
<gene>
    <name evidence="1" type="ORF">Pla52o_29700</name>
</gene>
<organism evidence="1 2">
    <name type="scientific">Novipirellula galeiformis</name>
    <dbReference type="NCBI Taxonomy" id="2528004"/>
    <lineage>
        <taxon>Bacteria</taxon>
        <taxon>Pseudomonadati</taxon>
        <taxon>Planctomycetota</taxon>
        <taxon>Planctomycetia</taxon>
        <taxon>Pirellulales</taxon>
        <taxon>Pirellulaceae</taxon>
        <taxon>Novipirellula</taxon>
    </lineage>
</organism>
<dbReference type="InterPro" id="IPR036624">
    <property type="entry name" value="Hcp1-lik_sf"/>
</dbReference>
<proteinExistence type="predicted"/>